<feature type="domain" description="Ubiquitin-like" evidence="6">
    <location>
        <begin position="171"/>
        <end position="239"/>
    </location>
</feature>
<dbReference type="PROSITE" id="PS00518">
    <property type="entry name" value="ZF_RING_1"/>
    <property type="match status" value="1"/>
</dbReference>
<dbReference type="CDD" id="cd17039">
    <property type="entry name" value="Ubl_ubiquitin_like"/>
    <property type="match status" value="1"/>
</dbReference>
<dbReference type="InterPro" id="IPR051438">
    <property type="entry name" value="RNF_E3_ubiq-protein_ligase"/>
</dbReference>
<dbReference type="OrthoDB" id="6270329at2759"/>
<dbReference type="InterPro" id="IPR017907">
    <property type="entry name" value="Znf_RING_CS"/>
</dbReference>
<dbReference type="GO" id="GO:0061630">
    <property type="term" value="F:ubiquitin protein ligase activity"/>
    <property type="evidence" value="ECO:0007669"/>
    <property type="project" value="TreeGrafter"/>
</dbReference>
<evidence type="ECO:0000313" key="10">
    <source>
        <dbReference type="EMBL" id="CAL4759957.1"/>
    </source>
</evidence>
<dbReference type="Pfam" id="PF13923">
    <property type="entry name" value="zf-C3HC4_2"/>
    <property type="match status" value="1"/>
</dbReference>
<dbReference type="SUPFAM" id="SSF57850">
    <property type="entry name" value="RING/U-box"/>
    <property type="match status" value="1"/>
</dbReference>
<dbReference type="InterPro" id="IPR001841">
    <property type="entry name" value="Znf_RING"/>
</dbReference>
<dbReference type="InterPro" id="IPR000626">
    <property type="entry name" value="Ubiquitin-like_dom"/>
</dbReference>
<keyword evidence="2 4" id="KW-0863">Zinc-finger</keyword>
<evidence type="ECO:0000256" key="2">
    <source>
        <dbReference type="ARBA" id="ARBA00022771"/>
    </source>
</evidence>
<evidence type="ECO:0000313" key="9">
    <source>
        <dbReference type="EMBL" id="CAL1126020.1"/>
    </source>
</evidence>
<comment type="caution">
    <text evidence="8">The sequence shown here is derived from an EMBL/GenBank/DDBJ whole genome shotgun (WGS) entry which is preliminary data.</text>
</comment>
<dbReference type="Proteomes" id="UP001152797">
    <property type="component" value="Unassembled WGS sequence"/>
</dbReference>
<evidence type="ECO:0000259" key="7">
    <source>
        <dbReference type="PROSITE" id="PS50089"/>
    </source>
</evidence>
<evidence type="ECO:0000256" key="3">
    <source>
        <dbReference type="ARBA" id="ARBA00022833"/>
    </source>
</evidence>
<evidence type="ECO:0000313" key="8">
    <source>
        <dbReference type="EMBL" id="CAI3972645.1"/>
    </source>
</evidence>
<name>A0A9P1BH51_9DINO</name>
<keyword evidence="1" id="KW-0479">Metal-binding</keyword>
<keyword evidence="3" id="KW-0862">Zinc</keyword>
<protein>
    <submittedName>
        <fullName evidence="10">RING-type domain-containing protein</fullName>
    </submittedName>
</protein>
<dbReference type="AlphaFoldDB" id="A0A9P1BH51"/>
<dbReference type="InterPro" id="IPR013083">
    <property type="entry name" value="Znf_RING/FYVE/PHD"/>
</dbReference>
<dbReference type="SUPFAM" id="SSF49599">
    <property type="entry name" value="TRAF domain-like"/>
    <property type="match status" value="1"/>
</dbReference>
<keyword evidence="11" id="KW-1185">Reference proteome</keyword>
<dbReference type="Gene3D" id="3.10.20.90">
    <property type="entry name" value="Phosphatidylinositol 3-kinase Catalytic Subunit, Chain A, domain 1"/>
    <property type="match status" value="1"/>
</dbReference>
<reference evidence="9" key="2">
    <citation type="submission" date="2024-04" db="EMBL/GenBank/DDBJ databases">
        <authorList>
            <person name="Chen Y."/>
            <person name="Shah S."/>
            <person name="Dougan E. K."/>
            <person name="Thang M."/>
            <person name="Chan C."/>
        </authorList>
    </citation>
    <scope>NUCLEOTIDE SEQUENCE [LARGE SCALE GENOMIC DNA]</scope>
</reference>
<dbReference type="GO" id="GO:0008270">
    <property type="term" value="F:zinc ion binding"/>
    <property type="evidence" value="ECO:0007669"/>
    <property type="project" value="UniProtKB-KW"/>
</dbReference>
<dbReference type="EMBL" id="CAMXCT010000025">
    <property type="protein sequence ID" value="CAI3972645.1"/>
    <property type="molecule type" value="Genomic_DNA"/>
</dbReference>
<organism evidence="8">
    <name type="scientific">Cladocopium goreaui</name>
    <dbReference type="NCBI Taxonomy" id="2562237"/>
    <lineage>
        <taxon>Eukaryota</taxon>
        <taxon>Sar</taxon>
        <taxon>Alveolata</taxon>
        <taxon>Dinophyceae</taxon>
        <taxon>Suessiales</taxon>
        <taxon>Symbiodiniaceae</taxon>
        <taxon>Cladocopium</taxon>
    </lineage>
</organism>
<keyword evidence="5" id="KW-0175">Coiled coil</keyword>
<dbReference type="SMART" id="SM00213">
    <property type="entry name" value="UBQ"/>
    <property type="match status" value="1"/>
</dbReference>
<evidence type="ECO:0000259" key="6">
    <source>
        <dbReference type="PROSITE" id="PS50053"/>
    </source>
</evidence>
<dbReference type="InterPro" id="IPR029071">
    <property type="entry name" value="Ubiquitin-like_domsf"/>
</dbReference>
<sequence>MVLNDDELVDNVSGALRCSICLNVFTEPVFCAGTPCQHVFCKSCLTRALEKRPSCPMCKADLEPSQIRTNILARNLVDELQVRCRHHALGCGWQGMLQDRGQHESSCLVVINLRLASEVDVLSQDVQSLHEANRKLREENQQNRQDICKIMKELQLMKQHTYDAVLPRRHVQILCKNFSGKVYSFRASLDEKVSDLKESISKKFDIEPDIFKLMYCLKPLPENTLLEENGLESESWVSLCINSQLQPVTQLAKDKQP</sequence>
<accession>A0A9P1BH51</accession>
<dbReference type="PROSITE" id="PS50089">
    <property type="entry name" value="ZF_RING_2"/>
    <property type="match status" value="1"/>
</dbReference>
<dbReference type="PANTHER" id="PTHR46016:SF1">
    <property type="entry name" value="RING-TYPE DOMAIN-CONTAINING PROTEIN"/>
    <property type="match status" value="1"/>
</dbReference>
<dbReference type="Gene3D" id="3.30.40.10">
    <property type="entry name" value="Zinc/RING finger domain, C3HC4 (zinc finger)"/>
    <property type="match status" value="1"/>
</dbReference>
<dbReference type="SUPFAM" id="SSF54236">
    <property type="entry name" value="Ubiquitin-like"/>
    <property type="match status" value="1"/>
</dbReference>
<dbReference type="Pfam" id="PF00240">
    <property type="entry name" value="ubiquitin"/>
    <property type="match status" value="1"/>
</dbReference>
<dbReference type="PROSITE" id="PS50053">
    <property type="entry name" value="UBIQUITIN_2"/>
    <property type="match status" value="1"/>
</dbReference>
<dbReference type="EMBL" id="CAMXCT030000025">
    <property type="protein sequence ID" value="CAL4759957.1"/>
    <property type="molecule type" value="Genomic_DNA"/>
</dbReference>
<dbReference type="GO" id="GO:0006511">
    <property type="term" value="P:ubiquitin-dependent protein catabolic process"/>
    <property type="evidence" value="ECO:0007669"/>
    <property type="project" value="TreeGrafter"/>
</dbReference>
<evidence type="ECO:0000256" key="4">
    <source>
        <dbReference type="PROSITE-ProRule" id="PRU00175"/>
    </source>
</evidence>
<dbReference type="EMBL" id="CAMXCT020000025">
    <property type="protein sequence ID" value="CAL1126020.1"/>
    <property type="molecule type" value="Genomic_DNA"/>
</dbReference>
<feature type="coiled-coil region" evidence="5">
    <location>
        <begin position="119"/>
        <end position="146"/>
    </location>
</feature>
<reference evidence="8" key="1">
    <citation type="submission" date="2022-10" db="EMBL/GenBank/DDBJ databases">
        <authorList>
            <person name="Chen Y."/>
            <person name="Dougan E. K."/>
            <person name="Chan C."/>
            <person name="Rhodes N."/>
            <person name="Thang M."/>
        </authorList>
    </citation>
    <scope>NUCLEOTIDE SEQUENCE</scope>
</reference>
<proteinExistence type="predicted"/>
<evidence type="ECO:0000313" key="11">
    <source>
        <dbReference type="Proteomes" id="UP001152797"/>
    </source>
</evidence>
<evidence type="ECO:0000256" key="5">
    <source>
        <dbReference type="SAM" id="Coils"/>
    </source>
</evidence>
<dbReference type="GO" id="GO:0000209">
    <property type="term" value="P:protein polyubiquitination"/>
    <property type="evidence" value="ECO:0007669"/>
    <property type="project" value="TreeGrafter"/>
</dbReference>
<gene>
    <name evidence="8" type="ORF">C1SCF055_LOCUS1210</name>
</gene>
<dbReference type="PANTHER" id="PTHR46016">
    <property type="entry name" value="ZINC FINGER, RING/FYVE/PHD-TYPE"/>
    <property type="match status" value="1"/>
</dbReference>
<dbReference type="SMART" id="SM00184">
    <property type="entry name" value="RING"/>
    <property type="match status" value="1"/>
</dbReference>
<evidence type="ECO:0000256" key="1">
    <source>
        <dbReference type="ARBA" id="ARBA00022723"/>
    </source>
</evidence>
<feature type="domain" description="RING-type" evidence="7">
    <location>
        <begin position="18"/>
        <end position="59"/>
    </location>
</feature>